<reference evidence="7" key="1">
    <citation type="submission" date="2018-05" db="EMBL/GenBank/DDBJ databases">
        <authorList>
            <person name="Lanie J.A."/>
            <person name="Ng W.-L."/>
            <person name="Kazmierczak K.M."/>
            <person name="Andrzejewski T.M."/>
            <person name="Davidsen T.M."/>
            <person name="Wayne K.J."/>
            <person name="Tettelin H."/>
            <person name="Glass J.I."/>
            <person name="Rusch D."/>
            <person name="Podicherti R."/>
            <person name="Tsui H.-C.T."/>
            <person name="Winkler M.E."/>
        </authorList>
    </citation>
    <scope>NUCLEOTIDE SEQUENCE</scope>
</reference>
<dbReference type="Gene3D" id="1.20.1560.10">
    <property type="entry name" value="ABC transporter type 1, transmembrane domain"/>
    <property type="match status" value="1"/>
</dbReference>
<dbReference type="GO" id="GO:0005524">
    <property type="term" value="F:ATP binding"/>
    <property type="evidence" value="ECO:0007669"/>
    <property type="project" value="InterPro"/>
</dbReference>
<dbReference type="PANTHER" id="PTHR43394">
    <property type="entry name" value="ATP-DEPENDENT PERMEASE MDL1, MITOCHONDRIAL"/>
    <property type="match status" value="1"/>
</dbReference>
<comment type="subcellular location">
    <subcellularLocation>
        <location evidence="1">Membrane</location>
        <topology evidence="1">Multi-pass membrane protein</topology>
    </subcellularLocation>
</comment>
<dbReference type="CDD" id="cd18552">
    <property type="entry name" value="ABC_6TM_MsbA_like"/>
    <property type="match status" value="1"/>
</dbReference>
<gene>
    <name evidence="7" type="ORF">METZ01_LOCUS504567</name>
</gene>
<dbReference type="InterPro" id="IPR036640">
    <property type="entry name" value="ABC1_TM_sf"/>
</dbReference>
<proteinExistence type="predicted"/>
<evidence type="ECO:0000256" key="1">
    <source>
        <dbReference type="ARBA" id="ARBA00004141"/>
    </source>
</evidence>
<accession>A0A383E5I8</accession>
<dbReference type="InterPro" id="IPR011527">
    <property type="entry name" value="ABC1_TM_dom"/>
</dbReference>
<dbReference type="InterPro" id="IPR039421">
    <property type="entry name" value="Type_1_exporter"/>
</dbReference>
<dbReference type="SUPFAM" id="SSF90123">
    <property type="entry name" value="ABC transporter transmembrane region"/>
    <property type="match status" value="1"/>
</dbReference>
<sequence>HKLPFSFFEDNETGQLMSRIMNDVSIMQSTITRLLKELIQNSITLIALLGWVFYLKWDWALISITLFPVMILPVGNIARKLKRLSHKGQEILADLSSTIIESFSGVKVVRAFGMESMEQQKFNDFSGVFLKVMKKNVKYVEITSPFLELVGVMSSSIILWYGGFQVLTDKVSQGTFIAFIVGLFMMYTPLRLLFKIYTNIQSSLAGAERVFSILDMDEENIKEGIHKLPEFK</sequence>
<name>A0A383E5I8_9ZZZZ</name>
<keyword evidence="2 5" id="KW-0812">Transmembrane</keyword>
<dbReference type="GO" id="GO:0016020">
    <property type="term" value="C:membrane"/>
    <property type="evidence" value="ECO:0007669"/>
    <property type="project" value="UniProtKB-SubCell"/>
</dbReference>
<feature type="non-terminal residue" evidence="7">
    <location>
        <position position="1"/>
    </location>
</feature>
<evidence type="ECO:0000256" key="3">
    <source>
        <dbReference type="ARBA" id="ARBA00022989"/>
    </source>
</evidence>
<feature type="transmembrane region" description="Helical" evidence="5">
    <location>
        <begin position="60"/>
        <end position="78"/>
    </location>
</feature>
<feature type="transmembrane region" description="Helical" evidence="5">
    <location>
        <begin position="174"/>
        <end position="194"/>
    </location>
</feature>
<dbReference type="Pfam" id="PF00664">
    <property type="entry name" value="ABC_membrane"/>
    <property type="match status" value="1"/>
</dbReference>
<organism evidence="7">
    <name type="scientific">marine metagenome</name>
    <dbReference type="NCBI Taxonomy" id="408172"/>
    <lineage>
        <taxon>unclassified sequences</taxon>
        <taxon>metagenomes</taxon>
        <taxon>ecological metagenomes</taxon>
    </lineage>
</organism>
<evidence type="ECO:0000256" key="2">
    <source>
        <dbReference type="ARBA" id="ARBA00022692"/>
    </source>
</evidence>
<feature type="transmembrane region" description="Helical" evidence="5">
    <location>
        <begin position="38"/>
        <end position="54"/>
    </location>
</feature>
<dbReference type="AlphaFoldDB" id="A0A383E5I8"/>
<keyword evidence="3 5" id="KW-1133">Transmembrane helix</keyword>
<evidence type="ECO:0000313" key="7">
    <source>
        <dbReference type="EMBL" id="SVE51713.1"/>
    </source>
</evidence>
<dbReference type="PANTHER" id="PTHR43394:SF1">
    <property type="entry name" value="ATP-BINDING CASSETTE SUB-FAMILY B MEMBER 10, MITOCHONDRIAL"/>
    <property type="match status" value="1"/>
</dbReference>
<feature type="domain" description="ABC transmembrane type-1" evidence="6">
    <location>
        <begin position="1"/>
        <end position="202"/>
    </location>
</feature>
<evidence type="ECO:0000259" key="6">
    <source>
        <dbReference type="PROSITE" id="PS50929"/>
    </source>
</evidence>
<evidence type="ECO:0000256" key="5">
    <source>
        <dbReference type="SAM" id="Phobius"/>
    </source>
</evidence>
<dbReference type="PROSITE" id="PS50929">
    <property type="entry name" value="ABC_TM1F"/>
    <property type="match status" value="1"/>
</dbReference>
<feature type="transmembrane region" description="Helical" evidence="5">
    <location>
        <begin position="139"/>
        <end position="162"/>
    </location>
</feature>
<feature type="non-terminal residue" evidence="7">
    <location>
        <position position="232"/>
    </location>
</feature>
<evidence type="ECO:0000256" key="4">
    <source>
        <dbReference type="ARBA" id="ARBA00023136"/>
    </source>
</evidence>
<dbReference type="EMBL" id="UINC01222786">
    <property type="protein sequence ID" value="SVE51713.1"/>
    <property type="molecule type" value="Genomic_DNA"/>
</dbReference>
<dbReference type="GO" id="GO:0015421">
    <property type="term" value="F:ABC-type oligopeptide transporter activity"/>
    <property type="evidence" value="ECO:0007669"/>
    <property type="project" value="TreeGrafter"/>
</dbReference>
<keyword evidence="4 5" id="KW-0472">Membrane</keyword>
<protein>
    <recommendedName>
        <fullName evidence="6">ABC transmembrane type-1 domain-containing protein</fullName>
    </recommendedName>
</protein>